<dbReference type="InterPro" id="IPR012677">
    <property type="entry name" value="Nucleotide-bd_a/b_plait_sf"/>
</dbReference>
<keyword evidence="1" id="KW-0694">RNA-binding</keyword>
<dbReference type="Proteomes" id="UP001280121">
    <property type="component" value="Unassembled WGS sequence"/>
</dbReference>
<feature type="compositionally biased region" description="Basic residues" evidence="2">
    <location>
        <begin position="212"/>
        <end position="221"/>
    </location>
</feature>
<comment type="caution">
    <text evidence="4">The sequence shown here is derived from an EMBL/GenBank/DDBJ whole genome shotgun (WGS) entry which is preliminary data.</text>
</comment>
<feature type="domain" description="RRM" evidence="3">
    <location>
        <begin position="29"/>
        <end position="106"/>
    </location>
</feature>
<dbReference type="GO" id="GO:0003723">
    <property type="term" value="F:RNA binding"/>
    <property type="evidence" value="ECO:0007669"/>
    <property type="project" value="UniProtKB-UniRule"/>
</dbReference>
<dbReference type="AlphaFoldDB" id="A0AAD9X4G6"/>
<dbReference type="EMBL" id="JANJYI010000004">
    <property type="protein sequence ID" value="KAK2652619.1"/>
    <property type="molecule type" value="Genomic_DNA"/>
</dbReference>
<evidence type="ECO:0000313" key="5">
    <source>
        <dbReference type="Proteomes" id="UP001280121"/>
    </source>
</evidence>
<dbReference type="InterPro" id="IPR035979">
    <property type="entry name" value="RBD_domain_sf"/>
</dbReference>
<evidence type="ECO:0000256" key="2">
    <source>
        <dbReference type="SAM" id="MobiDB-lite"/>
    </source>
</evidence>
<organism evidence="4 5">
    <name type="scientific">Dipteronia dyeriana</name>
    <dbReference type="NCBI Taxonomy" id="168575"/>
    <lineage>
        <taxon>Eukaryota</taxon>
        <taxon>Viridiplantae</taxon>
        <taxon>Streptophyta</taxon>
        <taxon>Embryophyta</taxon>
        <taxon>Tracheophyta</taxon>
        <taxon>Spermatophyta</taxon>
        <taxon>Magnoliopsida</taxon>
        <taxon>eudicotyledons</taxon>
        <taxon>Gunneridae</taxon>
        <taxon>Pentapetalae</taxon>
        <taxon>rosids</taxon>
        <taxon>malvids</taxon>
        <taxon>Sapindales</taxon>
        <taxon>Sapindaceae</taxon>
        <taxon>Hippocastanoideae</taxon>
        <taxon>Acereae</taxon>
        <taxon>Dipteronia</taxon>
    </lineage>
</organism>
<protein>
    <recommendedName>
        <fullName evidence="3">RRM domain-containing protein</fullName>
    </recommendedName>
</protein>
<sequence>MERENFKERKRVGGRHVKSKEKDFRDSLVPLFIDNLSYNMDVAGLWGIFRLFVKVRDIFLNSKSRSRRSLFTFIRFTTREEVDKVSKMVNRMHVYGWPIHAKVTAYGWMNRNLTAEKGGCGIQGGQVEQRPHAYGSAKGRPGSSKVKVEINEDVFNVQLMEDPKPIKIAWIKDFLGLRSFPGKKLSGQVRECQHGDYMEVISDNHISRKTCHNHSKKARGIKGKEDWIKKVKPHSPSPKSDPSSEDGSNYEEDLDLGNWVLKEGKNRCPAVEVERVYCAMECGIINNVRREGHTEGMIQDLGEGRAGDLREINLSVVLSTPKKKKNCAKAKGISSKIHGMKKRRDKNSDDKWNLEVEITKFVDKGVELGYDFNKEQKTLITRGSWNLEEEISKVVEIRTALGFDFNGIENEMVDQLTRREIEYENKLHKPKKAHTKGWTDSLREDYVRIMADMWKWLQKEETQWRQKSRIKWLMEGDKNSKFFHCVANSRRRRNFIGDILLDEVRQSDPVERVWAEAFGCKSASLPIVYLGLPHGANPGSKAFWNLRNSNDSLAWAFNANGVYSVKSFCRCLESMEMDNWLSLCPAQKSKNAWSILFFAITWTVSETRNNVMFKGQEALVDKANSLDDYGNFPYHHTILDIKRHLQSMRGISVVYNPRSTNEMADSLVKRSLNGGRDMLDFRE</sequence>
<name>A0AAD9X4G6_9ROSI</name>
<dbReference type="SUPFAM" id="SSF54928">
    <property type="entry name" value="RNA-binding domain, RBD"/>
    <property type="match status" value="1"/>
</dbReference>
<dbReference type="SMART" id="SM00360">
    <property type="entry name" value="RRM"/>
    <property type="match status" value="1"/>
</dbReference>
<evidence type="ECO:0000259" key="3">
    <source>
        <dbReference type="PROSITE" id="PS50102"/>
    </source>
</evidence>
<feature type="region of interest" description="Disordered" evidence="2">
    <location>
        <begin position="212"/>
        <end position="250"/>
    </location>
</feature>
<dbReference type="PROSITE" id="PS50102">
    <property type="entry name" value="RRM"/>
    <property type="match status" value="1"/>
</dbReference>
<dbReference type="Gene3D" id="3.30.70.330">
    <property type="match status" value="1"/>
</dbReference>
<proteinExistence type="predicted"/>
<dbReference type="CDD" id="cd00590">
    <property type="entry name" value="RRM_SF"/>
    <property type="match status" value="1"/>
</dbReference>
<dbReference type="Pfam" id="PF00076">
    <property type="entry name" value="RRM_1"/>
    <property type="match status" value="1"/>
</dbReference>
<keyword evidence="5" id="KW-1185">Reference proteome</keyword>
<reference evidence="4" key="1">
    <citation type="journal article" date="2023" name="Plant J.">
        <title>Genome sequences and population genomics provide insights into the demographic history, inbreeding, and mutation load of two 'living fossil' tree species of Dipteronia.</title>
        <authorList>
            <person name="Feng Y."/>
            <person name="Comes H.P."/>
            <person name="Chen J."/>
            <person name="Zhu S."/>
            <person name="Lu R."/>
            <person name="Zhang X."/>
            <person name="Li P."/>
            <person name="Qiu J."/>
            <person name="Olsen K.M."/>
            <person name="Qiu Y."/>
        </authorList>
    </citation>
    <scope>NUCLEOTIDE SEQUENCE</scope>
    <source>
        <strain evidence="4">KIB01</strain>
    </source>
</reference>
<evidence type="ECO:0000313" key="4">
    <source>
        <dbReference type="EMBL" id="KAK2652619.1"/>
    </source>
</evidence>
<evidence type="ECO:0000256" key="1">
    <source>
        <dbReference type="PROSITE-ProRule" id="PRU00176"/>
    </source>
</evidence>
<accession>A0AAD9X4G6</accession>
<gene>
    <name evidence="4" type="ORF">Ddye_012475</name>
</gene>
<dbReference type="InterPro" id="IPR000504">
    <property type="entry name" value="RRM_dom"/>
</dbReference>